<dbReference type="OrthoDB" id="408631at2759"/>
<dbReference type="GO" id="GO:0016787">
    <property type="term" value="F:hydrolase activity"/>
    <property type="evidence" value="ECO:0007669"/>
    <property type="project" value="UniProtKB-KW"/>
</dbReference>
<evidence type="ECO:0000256" key="1">
    <source>
        <dbReference type="ARBA" id="ARBA00005964"/>
    </source>
</evidence>
<dbReference type="SUPFAM" id="SSF53474">
    <property type="entry name" value="alpha/beta-Hydrolases"/>
    <property type="match status" value="1"/>
</dbReference>
<sequence length="623" mass="68707">MSFGFNKMLLVLAIMLVQFMSGTAQEESLITIPAGPIRGTLNSLEEFKEYIPQLQGKDLEFRTYLGIPYADPPVGDLRFRPPRALTTTWNETRNATQYGKVCIQDSTTYQTRGGSVDNISEDCLTLNIWAPGNGSNSQPKAVMVWIHGGGYQEGSTDKVYDGTALTVMGDVIIVSMNYRLNVFGFLSTGDSVVPGNMGLLDQKLALHWVKENIALFGGDPERITIFGESAGSASVTTQAFSPQNKGLFQRVIAQSGSLLASWAFNMEDNVPSIKGMGQQLGCSNESMADLVECLRGVDVTELYIASLYYMQRAMGARWSPVVDGEFITEPPVKLDEATGPGYEMLTSVDLMMGINSHEGYLLIGADPRISSGNQSSAVAFVEELMQTTSNYYGGDLSNDMYEAIWYAYFGLKAIDDMSADELFERVVQAGTDEQFLLPFDHLTHAYGQNCFLYHLTHAPSYKAGTVPSWMTGADHADDLQYLFFSPIMQDLSPFIPKGTELEKNISENMITYWTNFAKTGDPNEPENPVLSTYWPASTSESSHYIEFGDTIQAKDGSIKRERSEFWFDYIGKLLTNAQCSLNSVENGDKEEECVKPGTTNGGIAVEAVKALLLGMAFLCIVWY</sequence>
<accession>A0A8J1UVC8</accession>
<evidence type="ECO:0000256" key="2">
    <source>
        <dbReference type="ARBA" id="ARBA00022729"/>
    </source>
</evidence>
<comment type="caution">
    <text evidence="5">The sequence shown here is derived from an EMBL/GenBank/DDBJ whole genome shotgun (WGS) entry which is preliminary data.</text>
</comment>
<dbReference type="Proteomes" id="UP000749559">
    <property type="component" value="Unassembled WGS sequence"/>
</dbReference>
<feature type="chain" id="PRO_5042621119" description="Carboxylic ester hydrolase" evidence="4">
    <location>
        <begin position="25"/>
        <end position="623"/>
    </location>
</feature>
<dbReference type="InterPro" id="IPR002018">
    <property type="entry name" value="CarbesteraseB"/>
</dbReference>
<dbReference type="InterPro" id="IPR019819">
    <property type="entry name" value="Carboxylesterase_B_CS"/>
</dbReference>
<evidence type="ECO:0000256" key="3">
    <source>
        <dbReference type="ARBA" id="ARBA00022801"/>
    </source>
</evidence>
<dbReference type="AlphaFoldDB" id="A0A8J1UVC8"/>
<keyword evidence="2 4" id="KW-0732">Signal</keyword>
<organism evidence="5 6">
    <name type="scientific">Owenia fusiformis</name>
    <name type="common">Polychaete worm</name>
    <dbReference type="NCBI Taxonomy" id="6347"/>
    <lineage>
        <taxon>Eukaryota</taxon>
        <taxon>Metazoa</taxon>
        <taxon>Spiralia</taxon>
        <taxon>Lophotrochozoa</taxon>
        <taxon>Annelida</taxon>
        <taxon>Polychaeta</taxon>
        <taxon>Sedentaria</taxon>
        <taxon>Canalipalpata</taxon>
        <taxon>Sabellida</taxon>
        <taxon>Oweniida</taxon>
        <taxon>Oweniidae</taxon>
        <taxon>Owenia</taxon>
    </lineage>
</organism>
<feature type="signal peptide" evidence="4">
    <location>
        <begin position="1"/>
        <end position="24"/>
    </location>
</feature>
<protein>
    <recommendedName>
        <fullName evidence="4">Carboxylic ester hydrolase</fullName>
        <ecNumber evidence="4">3.1.1.-</ecNumber>
    </recommendedName>
</protein>
<dbReference type="InterPro" id="IPR019826">
    <property type="entry name" value="Carboxylesterase_B_AS"/>
</dbReference>
<dbReference type="Pfam" id="PF00135">
    <property type="entry name" value="COesterase"/>
    <property type="match status" value="1"/>
</dbReference>
<keyword evidence="3 4" id="KW-0378">Hydrolase</keyword>
<comment type="similarity">
    <text evidence="1 4">Belongs to the type-B carboxylesterase/lipase family.</text>
</comment>
<dbReference type="Gene3D" id="3.40.50.1820">
    <property type="entry name" value="alpha/beta hydrolase"/>
    <property type="match status" value="1"/>
</dbReference>
<dbReference type="EC" id="3.1.1.-" evidence="4"/>
<proteinExistence type="inferred from homology"/>
<dbReference type="EMBL" id="CAIIXF020000007">
    <property type="protein sequence ID" value="CAH1790552.1"/>
    <property type="molecule type" value="Genomic_DNA"/>
</dbReference>
<reference evidence="5" key="1">
    <citation type="submission" date="2022-03" db="EMBL/GenBank/DDBJ databases">
        <authorList>
            <person name="Martin C."/>
        </authorList>
    </citation>
    <scope>NUCLEOTIDE SEQUENCE</scope>
</reference>
<name>A0A8J1UVC8_OWEFU</name>
<keyword evidence="6" id="KW-1185">Reference proteome</keyword>
<evidence type="ECO:0000313" key="6">
    <source>
        <dbReference type="Proteomes" id="UP000749559"/>
    </source>
</evidence>
<gene>
    <name evidence="5" type="ORF">OFUS_LOCUS15742</name>
</gene>
<dbReference type="InterPro" id="IPR029058">
    <property type="entry name" value="AB_hydrolase_fold"/>
</dbReference>
<dbReference type="PROSITE" id="PS00941">
    <property type="entry name" value="CARBOXYLESTERASE_B_2"/>
    <property type="match status" value="1"/>
</dbReference>
<evidence type="ECO:0000256" key="4">
    <source>
        <dbReference type="RuleBase" id="RU361235"/>
    </source>
</evidence>
<evidence type="ECO:0000313" key="5">
    <source>
        <dbReference type="EMBL" id="CAH1790552.1"/>
    </source>
</evidence>
<dbReference type="PROSITE" id="PS00122">
    <property type="entry name" value="CARBOXYLESTERASE_B_1"/>
    <property type="match status" value="1"/>
</dbReference>
<dbReference type="PANTHER" id="PTHR43903">
    <property type="entry name" value="NEUROLIGIN"/>
    <property type="match status" value="1"/>
</dbReference>
<dbReference type="InterPro" id="IPR051093">
    <property type="entry name" value="Neuroligin/BSAL"/>
</dbReference>